<keyword evidence="1" id="KW-0812">Transmembrane</keyword>
<accession>A0A3S9PY49</accession>
<dbReference type="PANTHER" id="PTHR37810">
    <property type="entry name" value="IMMUNITY PROTEIN SDPI"/>
    <property type="match status" value="1"/>
</dbReference>
<dbReference type="EMBL" id="CP034593">
    <property type="protein sequence ID" value="AZQ77232.1"/>
    <property type="molecule type" value="Genomic_DNA"/>
</dbReference>
<feature type="transmembrane region" description="Helical" evidence="1">
    <location>
        <begin position="62"/>
        <end position="83"/>
    </location>
</feature>
<keyword evidence="1" id="KW-0472">Membrane</keyword>
<reference evidence="3 4" key="1">
    <citation type="submission" date="2018-12" db="EMBL/GenBank/DDBJ databases">
        <title>Complete genome sequence of Flaviflexus sp. H23T48.</title>
        <authorList>
            <person name="Bae J.-W."/>
            <person name="Lee J.-Y."/>
        </authorList>
    </citation>
    <scope>NUCLEOTIDE SEQUENCE [LARGE SCALE GENOMIC DNA]</scope>
    <source>
        <strain evidence="3 4">H23T48</strain>
    </source>
</reference>
<dbReference type="RefSeq" id="WP_126704036.1">
    <property type="nucleotide sequence ID" value="NZ_CP034593.1"/>
</dbReference>
<feature type="domain" description="DUF1648" evidence="2">
    <location>
        <begin position="31"/>
        <end position="76"/>
    </location>
</feature>
<keyword evidence="4" id="KW-1185">Reference proteome</keyword>
<keyword evidence="1" id="KW-1133">Transmembrane helix</keyword>
<dbReference type="KEGG" id="flh:EJ997_07695"/>
<dbReference type="InterPro" id="IPR012867">
    <property type="entry name" value="DUF1648"/>
</dbReference>
<feature type="transmembrane region" description="Helical" evidence="1">
    <location>
        <begin position="140"/>
        <end position="160"/>
    </location>
</feature>
<feature type="transmembrane region" description="Helical" evidence="1">
    <location>
        <begin position="115"/>
        <end position="134"/>
    </location>
</feature>
<sequence>MEESRIESQGAGRRGMKPVDRILFVLAVLSVLASLAYTATIYSDLPDRIPTHFGLSGDADAWGGKSSIWVVPAIMMALIALLYPVAVFNTKATDVGGEPVPEPVRFQIVSHMRRMLALIAICLSLLSWDAVFTVSQAHALQWPTAVITISLLVICVVYTVKMLSVGSAAKKSTKNPPGVS</sequence>
<dbReference type="Pfam" id="PF07853">
    <property type="entry name" value="DUF1648"/>
    <property type="match status" value="1"/>
</dbReference>
<dbReference type="Proteomes" id="UP000280344">
    <property type="component" value="Chromosome"/>
</dbReference>
<proteinExistence type="predicted"/>
<evidence type="ECO:0000259" key="2">
    <source>
        <dbReference type="Pfam" id="PF07853"/>
    </source>
</evidence>
<gene>
    <name evidence="3" type="ORF">EJ997_07695</name>
</gene>
<evidence type="ECO:0000313" key="3">
    <source>
        <dbReference type="EMBL" id="AZQ77232.1"/>
    </source>
</evidence>
<feature type="transmembrane region" description="Helical" evidence="1">
    <location>
        <begin position="21"/>
        <end position="42"/>
    </location>
</feature>
<dbReference type="AlphaFoldDB" id="A0A3S9PY49"/>
<dbReference type="PANTHER" id="PTHR37810:SF5">
    <property type="entry name" value="IMMUNITY PROTEIN SDPI"/>
    <property type="match status" value="1"/>
</dbReference>
<protein>
    <submittedName>
        <fullName evidence="3">DUF1648 domain-containing protein</fullName>
    </submittedName>
</protein>
<evidence type="ECO:0000256" key="1">
    <source>
        <dbReference type="SAM" id="Phobius"/>
    </source>
</evidence>
<dbReference type="GO" id="GO:0009636">
    <property type="term" value="P:response to toxic substance"/>
    <property type="evidence" value="ECO:0007669"/>
    <property type="project" value="TreeGrafter"/>
</dbReference>
<evidence type="ECO:0000313" key="4">
    <source>
        <dbReference type="Proteomes" id="UP000280344"/>
    </source>
</evidence>
<dbReference type="OrthoDB" id="4221725at2"/>
<name>A0A3S9PY49_9ACTO</name>
<organism evidence="3 4">
    <name type="scientific">Flaviflexus ciconiae</name>
    <dbReference type="NCBI Taxonomy" id="2496867"/>
    <lineage>
        <taxon>Bacteria</taxon>
        <taxon>Bacillati</taxon>
        <taxon>Actinomycetota</taxon>
        <taxon>Actinomycetes</taxon>
        <taxon>Actinomycetales</taxon>
        <taxon>Actinomycetaceae</taxon>
        <taxon>Flaviflexus</taxon>
    </lineage>
</organism>